<dbReference type="Pfam" id="PF00004">
    <property type="entry name" value="AAA"/>
    <property type="match status" value="2"/>
</dbReference>
<dbReference type="InterPro" id="IPR027417">
    <property type="entry name" value="P-loop_NTPase"/>
</dbReference>
<dbReference type="CDD" id="cd00009">
    <property type="entry name" value="AAA"/>
    <property type="match status" value="2"/>
</dbReference>
<comment type="caution">
    <text evidence="5">The sequence shown here is derived from an EMBL/GenBank/DDBJ whole genome shotgun (WGS) entry which is preliminary data.</text>
</comment>
<feature type="domain" description="AAA+ ATPase" evidence="4">
    <location>
        <begin position="414"/>
        <end position="555"/>
    </location>
</feature>
<reference evidence="5" key="2">
    <citation type="journal article" date="2021" name="PeerJ">
        <title>Extensive microbial diversity within the chicken gut microbiome revealed by metagenomics and culture.</title>
        <authorList>
            <person name="Gilroy R."/>
            <person name="Ravi A."/>
            <person name="Getino M."/>
            <person name="Pursley I."/>
            <person name="Horton D.L."/>
            <person name="Alikhan N.F."/>
            <person name="Baker D."/>
            <person name="Gharbi K."/>
            <person name="Hall N."/>
            <person name="Watson M."/>
            <person name="Adriaenssens E.M."/>
            <person name="Foster-Nyarko E."/>
            <person name="Jarju S."/>
            <person name="Secka A."/>
            <person name="Antonio M."/>
            <person name="Oren A."/>
            <person name="Chaudhuri R.R."/>
            <person name="La Ragione R."/>
            <person name="Hildebrand F."/>
            <person name="Pallen M.J."/>
        </authorList>
    </citation>
    <scope>NUCLEOTIDE SEQUENCE</scope>
    <source>
        <strain evidence="5">CHK199-13235</strain>
    </source>
</reference>
<dbReference type="InterPro" id="IPR003959">
    <property type="entry name" value="ATPase_AAA_core"/>
</dbReference>
<accession>A0A9D1FMW4</accession>
<keyword evidence="2" id="KW-0547">Nucleotide-binding</keyword>
<dbReference type="GO" id="GO:0005524">
    <property type="term" value="F:ATP binding"/>
    <property type="evidence" value="ECO:0007669"/>
    <property type="project" value="UniProtKB-KW"/>
</dbReference>
<feature type="domain" description="AAA+ ATPase" evidence="4">
    <location>
        <begin position="685"/>
        <end position="818"/>
    </location>
</feature>
<dbReference type="InterPro" id="IPR050773">
    <property type="entry name" value="CbxX/CfxQ_RuBisCO_ESX"/>
</dbReference>
<sequence>MLNFDAGQSPYYYYVCPRDRFLLPSLELVEQDVFLYRTLRAQGYERIVFAVKDGYLHFETYDRFSEYAFRYAGDFEKFQGGREGFLKKHTPSGSRNSQEKLGRDRIAAMNGDYAGRDSDIGPVRMKQPFVNSPEKFEQVFQNLILTCLQSEKVRTAFVFPEESFDYFSAPRIREVLRKFISGDGYRRGSSIVIFTMPQGSRLVADYMRPDSFYQTVCRYLFQTDVKDYLDRNETTALLGLQETMGPRLIRGYGIGVDEAGWLLDRAVLFNGLHITAAERPEYARMLIRFLCDRPGEEERRKFREKFYALLDGYLYDDQAPLYTLCKKLQQEMDNNTKRRFEEALRTAMEVEKMEQKKLVSQMRDANGYRELEEYFNRVIIPIAEAQRRKPAPKDPLTLERFSKESAVEFTGEPINLSLIITGPTGVGKTTLARCYGQWLASYGLLKKGHVVVVTKDDVKAQYVGQSSAKLLEKVDEAEQGVLVFDEFYQLDSGDDHGPDSYNKDIVDALLKLSWERRGRVAFVLVGYEEPTMAFIRKHEGLEARFPHHIRMEEYTSDQLYAIFRKKAKDIRFSSELEEGLPAFFKSWYNTRRSQAKEWSNIRTVENEFFNPLRAAWLTARRQRDCLEPDALPEDLRPYWEKRELRSDPWQELDGLVGLPNIRQEIEALASDLKFGVPEDAEEKDDWNNYLFLGNPGTGKTEVARKMGRILLRLGVIRNGVISEVKAGELLSGADPLKRLKDAMNRAMGGILFVDEAYRLRDSSMGIQALENIMQFMEDNRGSVIVIFAGYEDQINELLAVNDGLASRFTRRIIFEDYTAAELCQIAEGMAQKRGFAVSEEFLGQSEKIFSAWIAEKKRGFGNAREVRNYIKRCKSRHSVLVSRAVSAGQDAGALPNRWTLTPDDIPPEYRDALEAAGMPAFSLPAGRRAAQEAFARIAAASSSGTAAGASLEETVLFLRISTSGGTATGTAFLASPEGDVVTCAHCVRGARKIEVRLVSGNSAAEWCPCTCLFADESRDIAVIRLERGQDYPFLVLAEGEYACRMSEPVRMPGFPKGLQALHLYNGRVAALDQRTKAGREVICLQIEGKHGNSGSPVLLEDGRVGGIFQGAFGETGDEVNFMAHIRNFWTLARETCGEGR</sequence>
<dbReference type="Gene3D" id="2.40.10.10">
    <property type="entry name" value="Trypsin-like serine proteases"/>
    <property type="match status" value="2"/>
</dbReference>
<organism evidence="5 6">
    <name type="scientific">Candidatus Merdivicinus excrementipullorum</name>
    <dbReference type="NCBI Taxonomy" id="2840867"/>
    <lineage>
        <taxon>Bacteria</taxon>
        <taxon>Bacillati</taxon>
        <taxon>Bacillota</taxon>
        <taxon>Clostridia</taxon>
        <taxon>Eubacteriales</taxon>
        <taxon>Oscillospiraceae</taxon>
        <taxon>Oscillospiraceae incertae sedis</taxon>
        <taxon>Candidatus Merdivicinus</taxon>
    </lineage>
</organism>
<dbReference type="InterPro" id="IPR000641">
    <property type="entry name" value="CbxX/CfxQ"/>
</dbReference>
<evidence type="ECO:0000313" key="5">
    <source>
        <dbReference type="EMBL" id="HIS76607.1"/>
    </source>
</evidence>
<comment type="similarity">
    <text evidence="1">Belongs to the CbxX/CfxQ family.</text>
</comment>
<protein>
    <submittedName>
        <fullName evidence="5">Trypsin-like peptidase domain-containing protein</fullName>
    </submittedName>
</protein>
<dbReference type="PANTHER" id="PTHR43392">
    <property type="entry name" value="AAA-TYPE ATPASE FAMILY PROTEIN / ANKYRIN REPEAT FAMILY PROTEIN"/>
    <property type="match status" value="1"/>
</dbReference>
<keyword evidence="3" id="KW-0067">ATP-binding</keyword>
<dbReference type="GO" id="GO:0016887">
    <property type="term" value="F:ATP hydrolysis activity"/>
    <property type="evidence" value="ECO:0007669"/>
    <property type="project" value="InterPro"/>
</dbReference>
<evidence type="ECO:0000259" key="4">
    <source>
        <dbReference type="SMART" id="SM00382"/>
    </source>
</evidence>
<dbReference type="AlphaFoldDB" id="A0A9D1FMW4"/>
<evidence type="ECO:0000256" key="2">
    <source>
        <dbReference type="ARBA" id="ARBA00022741"/>
    </source>
</evidence>
<dbReference type="EMBL" id="DVJP01000049">
    <property type="protein sequence ID" value="HIS76607.1"/>
    <property type="molecule type" value="Genomic_DNA"/>
</dbReference>
<dbReference type="SUPFAM" id="SSF50494">
    <property type="entry name" value="Trypsin-like serine proteases"/>
    <property type="match status" value="1"/>
</dbReference>
<evidence type="ECO:0000256" key="1">
    <source>
        <dbReference type="ARBA" id="ARBA00010378"/>
    </source>
</evidence>
<evidence type="ECO:0000313" key="6">
    <source>
        <dbReference type="Proteomes" id="UP000824002"/>
    </source>
</evidence>
<dbReference type="InterPro" id="IPR003593">
    <property type="entry name" value="AAA+_ATPase"/>
</dbReference>
<name>A0A9D1FMW4_9FIRM</name>
<gene>
    <name evidence="5" type="ORF">IAB51_07330</name>
</gene>
<proteinExistence type="inferred from homology"/>
<reference evidence="5" key="1">
    <citation type="submission" date="2020-10" db="EMBL/GenBank/DDBJ databases">
        <authorList>
            <person name="Gilroy R."/>
        </authorList>
    </citation>
    <scope>NUCLEOTIDE SEQUENCE</scope>
    <source>
        <strain evidence="5">CHK199-13235</strain>
    </source>
</reference>
<dbReference type="PRINTS" id="PR00819">
    <property type="entry name" value="CBXCFQXSUPER"/>
</dbReference>
<dbReference type="SUPFAM" id="SSF52540">
    <property type="entry name" value="P-loop containing nucleoside triphosphate hydrolases"/>
    <property type="match status" value="2"/>
</dbReference>
<dbReference type="SMART" id="SM00382">
    <property type="entry name" value="AAA"/>
    <property type="match status" value="2"/>
</dbReference>
<dbReference type="Gene3D" id="3.40.50.300">
    <property type="entry name" value="P-loop containing nucleotide triphosphate hydrolases"/>
    <property type="match status" value="2"/>
</dbReference>
<evidence type="ECO:0000256" key="3">
    <source>
        <dbReference type="ARBA" id="ARBA00022840"/>
    </source>
</evidence>
<dbReference type="Gene3D" id="1.10.8.60">
    <property type="match status" value="1"/>
</dbReference>
<dbReference type="Proteomes" id="UP000824002">
    <property type="component" value="Unassembled WGS sequence"/>
</dbReference>
<dbReference type="InterPro" id="IPR043504">
    <property type="entry name" value="Peptidase_S1_PA_chymotrypsin"/>
</dbReference>
<dbReference type="PANTHER" id="PTHR43392:SF2">
    <property type="entry name" value="AAA-TYPE ATPASE FAMILY PROTEIN _ ANKYRIN REPEAT FAMILY PROTEIN"/>
    <property type="match status" value="1"/>
</dbReference>
<dbReference type="Pfam" id="PF13365">
    <property type="entry name" value="Trypsin_2"/>
    <property type="match status" value="1"/>
</dbReference>
<dbReference type="InterPro" id="IPR009003">
    <property type="entry name" value="Peptidase_S1_PA"/>
</dbReference>